<dbReference type="AlphaFoldDB" id="A0A4U3L8W8"/>
<comment type="subcellular location">
    <subcellularLocation>
        <location evidence="1">Membrane</location>
        <topology evidence="1">Multi-pass membrane protein</topology>
    </subcellularLocation>
</comment>
<organism evidence="8 9">
    <name type="scientific">Ilyomonas limi</name>
    <dbReference type="NCBI Taxonomy" id="2575867"/>
    <lineage>
        <taxon>Bacteria</taxon>
        <taxon>Pseudomonadati</taxon>
        <taxon>Bacteroidota</taxon>
        <taxon>Chitinophagia</taxon>
        <taxon>Chitinophagales</taxon>
        <taxon>Chitinophagaceae</taxon>
        <taxon>Ilyomonas</taxon>
    </lineage>
</organism>
<comment type="similarity">
    <text evidence="6">Belongs to the MIP/aquaporin (TC 1.A.8) family.</text>
</comment>
<evidence type="ECO:0000256" key="3">
    <source>
        <dbReference type="ARBA" id="ARBA00022692"/>
    </source>
</evidence>
<dbReference type="PANTHER" id="PTHR45724">
    <property type="entry name" value="AQUAPORIN NIP2-1"/>
    <property type="match status" value="1"/>
</dbReference>
<dbReference type="GO" id="GO:0015267">
    <property type="term" value="F:channel activity"/>
    <property type="evidence" value="ECO:0007669"/>
    <property type="project" value="InterPro"/>
</dbReference>
<protein>
    <recommendedName>
        <fullName evidence="10">Aquaporin family protein</fullName>
    </recommendedName>
</protein>
<dbReference type="Proteomes" id="UP000305848">
    <property type="component" value="Unassembled WGS sequence"/>
</dbReference>
<dbReference type="Pfam" id="PF00230">
    <property type="entry name" value="MIP"/>
    <property type="match status" value="1"/>
</dbReference>
<keyword evidence="4 7" id="KW-1133">Transmembrane helix</keyword>
<proteinExistence type="inferred from homology"/>
<dbReference type="InterPro" id="IPR022357">
    <property type="entry name" value="MIP_CS"/>
</dbReference>
<dbReference type="InterPro" id="IPR023271">
    <property type="entry name" value="Aquaporin-like"/>
</dbReference>
<feature type="transmembrane region" description="Helical" evidence="7">
    <location>
        <begin position="134"/>
        <end position="154"/>
    </location>
</feature>
<dbReference type="RefSeq" id="WP_137260045.1">
    <property type="nucleotide sequence ID" value="NZ_SZQL01000001.1"/>
</dbReference>
<feature type="transmembrane region" description="Helical" evidence="7">
    <location>
        <begin position="208"/>
        <end position="229"/>
    </location>
</feature>
<evidence type="ECO:0000256" key="6">
    <source>
        <dbReference type="RuleBase" id="RU000477"/>
    </source>
</evidence>
<dbReference type="InterPro" id="IPR034294">
    <property type="entry name" value="Aquaporin_transptr"/>
</dbReference>
<gene>
    <name evidence="8" type="ORF">FC093_01945</name>
</gene>
<accession>A0A4U3L8W8</accession>
<evidence type="ECO:0000313" key="8">
    <source>
        <dbReference type="EMBL" id="TKK71805.1"/>
    </source>
</evidence>
<feature type="transmembrane region" description="Helical" evidence="7">
    <location>
        <begin position="55"/>
        <end position="75"/>
    </location>
</feature>
<feature type="transmembrane region" description="Helical" evidence="7">
    <location>
        <begin position="96"/>
        <end position="114"/>
    </location>
</feature>
<evidence type="ECO:0000256" key="4">
    <source>
        <dbReference type="ARBA" id="ARBA00022989"/>
    </source>
</evidence>
<reference evidence="8 9" key="1">
    <citation type="submission" date="2019-05" db="EMBL/GenBank/DDBJ databases">
        <title>Panacibacter sp. strain 17mud1-8 Genome sequencing and assembly.</title>
        <authorList>
            <person name="Chhetri G."/>
        </authorList>
    </citation>
    <scope>NUCLEOTIDE SEQUENCE [LARGE SCALE GENOMIC DNA]</scope>
    <source>
        <strain evidence="8 9">17mud1-8</strain>
    </source>
</reference>
<evidence type="ECO:0000256" key="1">
    <source>
        <dbReference type="ARBA" id="ARBA00004141"/>
    </source>
</evidence>
<keyword evidence="5 7" id="KW-0472">Membrane</keyword>
<comment type="caution">
    <text evidence="8">The sequence shown here is derived from an EMBL/GenBank/DDBJ whole genome shotgun (WGS) entry which is preliminary data.</text>
</comment>
<keyword evidence="9" id="KW-1185">Reference proteome</keyword>
<dbReference type="OrthoDB" id="9807293at2"/>
<evidence type="ECO:0008006" key="10">
    <source>
        <dbReference type="Google" id="ProtNLM"/>
    </source>
</evidence>
<evidence type="ECO:0000256" key="2">
    <source>
        <dbReference type="ARBA" id="ARBA00022448"/>
    </source>
</evidence>
<dbReference type="GO" id="GO:0016020">
    <property type="term" value="C:membrane"/>
    <property type="evidence" value="ECO:0007669"/>
    <property type="project" value="UniProtKB-SubCell"/>
</dbReference>
<name>A0A4U3L8W8_9BACT</name>
<dbReference type="PROSITE" id="PS00221">
    <property type="entry name" value="MIP"/>
    <property type="match status" value="1"/>
</dbReference>
<dbReference type="Gene3D" id="1.20.1080.10">
    <property type="entry name" value="Glycerol uptake facilitator protein"/>
    <property type="match status" value="1"/>
</dbReference>
<dbReference type="PRINTS" id="PR00783">
    <property type="entry name" value="MINTRINSICP"/>
</dbReference>
<evidence type="ECO:0000256" key="5">
    <source>
        <dbReference type="ARBA" id="ARBA00023136"/>
    </source>
</evidence>
<dbReference type="InterPro" id="IPR000425">
    <property type="entry name" value="MIP"/>
</dbReference>
<feature type="transmembrane region" description="Helical" evidence="7">
    <location>
        <begin position="166"/>
        <end position="188"/>
    </location>
</feature>
<dbReference type="SUPFAM" id="SSF81338">
    <property type="entry name" value="Aquaporin-like"/>
    <property type="match status" value="1"/>
</dbReference>
<keyword evidence="3 6" id="KW-0812">Transmembrane</keyword>
<keyword evidence="2 6" id="KW-0813">Transport</keyword>
<evidence type="ECO:0000256" key="7">
    <source>
        <dbReference type="SAM" id="Phobius"/>
    </source>
</evidence>
<dbReference type="PANTHER" id="PTHR45724:SF13">
    <property type="entry name" value="AQUAPORIN NIP1-1-RELATED"/>
    <property type="match status" value="1"/>
</dbReference>
<sequence>MGKEYKNEQADFLKSKNKWRALFAECWGTFLLVLAGAGAVVASKLTGEVSKGMEVVAPGIMVMTIIYFMGAVSGAHINPAVTVAFALRRHFPWARVPFYIAAQITGAVLAAAFLKSLFGPVGDVGATVPHHLDSYWQLFVLETLLTTGLVNTILGTASGPGNVGNNGAIAIGGYIALSGLWAGALTGASMNAARTLGPDIVRGDFSTTWIYVIATFVGGIIAVGFEWILKGRPSRHADEEAQGGAKMKDAG</sequence>
<dbReference type="EMBL" id="SZQL01000001">
    <property type="protein sequence ID" value="TKK71805.1"/>
    <property type="molecule type" value="Genomic_DNA"/>
</dbReference>
<evidence type="ECO:0000313" key="9">
    <source>
        <dbReference type="Proteomes" id="UP000305848"/>
    </source>
</evidence>
<feature type="transmembrane region" description="Helical" evidence="7">
    <location>
        <begin position="21"/>
        <end position="43"/>
    </location>
</feature>